<accession>A0A3G2R6D4</accession>
<dbReference type="InterPro" id="IPR014998">
    <property type="entry name" value="DUF1848"/>
</dbReference>
<evidence type="ECO:0000313" key="2">
    <source>
        <dbReference type="Proteomes" id="UP000280960"/>
    </source>
</evidence>
<keyword evidence="2" id="KW-1185">Reference proteome</keyword>
<evidence type="ECO:0000313" key="1">
    <source>
        <dbReference type="EMBL" id="AYO30925.1"/>
    </source>
</evidence>
<protein>
    <submittedName>
        <fullName evidence="1">DUF1848 domain-containing protein</fullName>
    </submittedName>
</protein>
<dbReference type="KEGG" id="bacg:D2962_10120"/>
<sequence>MIISASRRTDIPAFYAQWFMERIREGFFYRVNPFNPKQVKRISLLPEDVEAVVFWTKNPEPMMKYLKELDDRGYRYYFQYTLNDYPRIFEPHMKPAEERFDTFIHLSQKIGKSRVIWRYDPIIISNFTPVDYHVERFGKIAGMLSGSTERVVISFVDFYGKVSRRWKKLIDSGTLKVTDITEAKLRSDMDFFVSKLKKIADDAGLEIFSCAEKVDLSHLGVNHGSCIDANLINRVFNLSIQAKKDKNQRKECLCAESVDIGMYNTCPFLCSYCYANY</sequence>
<proteinExistence type="predicted"/>
<dbReference type="AlphaFoldDB" id="A0A3G2R6D4"/>
<name>A0A3G2R6D4_9FIRM</name>
<dbReference type="EMBL" id="CP033169">
    <property type="protein sequence ID" value="AYO30925.1"/>
    <property type="molecule type" value="Genomic_DNA"/>
</dbReference>
<reference evidence="1 2" key="1">
    <citation type="submission" date="2018-10" db="EMBL/GenBank/DDBJ databases">
        <authorList>
            <person name="Zhang X."/>
        </authorList>
    </citation>
    <scope>NUCLEOTIDE SEQUENCE [LARGE SCALE GENOMIC DNA]</scope>
    <source>
        <strain evidence="1 2">SK-G1</strain>
    </source>
</reference>
<gene>
    <name evidence="1" type="ORF">D2962_10120</name>
</gene>
<dbReference type="RefSeq" id="WP_122014914.1">
    <property type="nucleotide sequence ID" value="NZ_CP033169.1"/>
</dbReference>
<organism evidence="1 2">
    <name type="scientific">Biomaibacter acetigenes</name>
    <dbReference type="NCBI Taxonomy" id="2316383"/>
    <lineage>
        <taxon>Bacteria</taxon>
        <taxon>Bacillati</taxon>
        <taxon>Bacillota</taxon>
        <taxon>Clostridia</taxon>
        <taxon>Thermosediminibacterales</taxon>
        <taxon>Tepidanaerobacteraceae</taxon>
        <taxon>Biomaibacter</taxon>
    </lineage>
</organism>
<dbReference type="Pfam" id="PF08902">
    <property type="entry name" value="DUF1848"/>
    <property type="match status" value="1"/>
</dbReference>
<dbReference type="Proteomes" id="UP000280960">
    <property type="component" value="Chromosome"/>
</dbReference>